<sequence length="509" mass="56081">MSSKISSLPELVSARALELGSKVAFIDDAAQISYEEIHEKVELLAVNLIHQGLEKGDRVAIWSPNSINWILVATAIQAAGGILVPINTRMKGSEAGFILNKSKAKFLFTENDFLDIDYLDLLKNQDLPNLKKTFVLNPNQNETEASINDLFSNQSINLPKIIQDDVADIIFTSGTTGEPKGVMINQLQNINVFDYWSTFVGLNSEDRYLIVNPFFHTFGYKAGWMSVLLRGCTGYPEAVFEVEKIVSKIFKHKITMLPGPPTLYQSILSSNEFDSSKVSSLRLGVTGAAAIPVSLIKDMKEKLGFETVITAYGLTESTGVATMCTPNDDYETIATTSGKSIEGVEVKCVDVDGKEVASGEQGEILVKGFNIMQGYLDNPEATEEAIDKEGWLHTGDIGIIDDKGYLKITDRLKDMFIVGGFNAYPAEIENILLNHPSIIQAAVVGIPDERMGEVPKAFLVMNGKDLSSKEEIIKWAKDNMANYKVPREIEFLDSLPVNAAGKIMKFKLR</sequence>
<evidence type="ECO:0000313" key="6">
    <source>
        <dbReference type="Proteomes" id="UP000253307"/>
    </source>
</evidence>
<protein>
    <submittedName>
        <fullName evidence="5">Fatty acid--CoA ligase</fullName>
    </submittedName>
</protein>
<dbReference type="InterPro" id="IPR020845">
    <property type="entry name" value="AMP-binding_CS"/>
</dbReference>
<dbReference type="Gene3D" id="3.30.300.30">
    <property type="match status" value="1"/>
</dbReference>
<dbReference type="FunFam" id="3.30.300.30:FF:000008">
    <property type="entry name" value="2,3-dihydroxybenzoate-AMP ligase"/>
    <property type="match status" value="1"/>
</dbReference>
<comment type="similarity">
    <text evidence="1">Belongs to the ATP-dependent AMP-binding enzyme family.</text>
</comment>
<dbReference type="Proteomes" id="UP000253307">
    <property type="component" value="Unassembled WGS sequence"/>
</dbReference>
<evidence type="ECO:0000256" key="1">
    <source>
        <dbReference type="ARBA" id="ARBA00006432"/>
    </source>
</evidence>
<dbReference type="InterPro" id="IPR045851">
    <property type="entry name" value="AMP-bd_C_sf"/>
</dbReference>
<dbReference type="Gene3D" id="3.40.50.12780">
    <property type="entry name" value="N-terminal domain of ligase-like"/>
    <property type="match status" value="1"/>
</dbReference>
<feature type="domain" description="AMP-binding enzyme C-terminal" evidence="4">
    <location>
        <begin position="427"/>
        <end position="502"/>
    </location>
</feature>
<gene>
    <name evidence="5" type="ORF">DBW96_02550</name>
</gene>
<reference evidence="5 6" key="1">
    <citation type="journal article" date="2018" name="Microbiome">
        <title>Fine metagenomic profile of the Mediterranean stratified and mixed water columns revealed by assembly and recruitment.</title>
        <authorList>
            <person name="Haro-Moreno J.M."/>
            <person name="Lopez-Perez M."/>
            <person name="De La Torre J.R."/>
            <person name="Picazo A."/>
            <person name="Camacho A."/>
            <person name="Rodriguez-Valera F."/>
        </authorList>
    </citation>
    <scope>NUCLEOTIDE SEQUENCE [LARGE SCALE GENOMIC DNA]</scope>
    <source>
        <strain evidence="5">MED-G82</strain>
    </source>
</reference>
<dbReference type="InterPro" id="IPR025110">
    <property type="entry name" value="AMP-bd_C"/>
</dbReference>
<comment type="caution">
    <text evidence="5">The sequence shown here is derived from an EMBL/GenBank/DDBJ whole genome shotgun (WGS) entry which is preliminary data.</text>
</comment>
<dbReference type="PANTHER" id="PTHR24096:SF267">
    <property type="entry name" value="MALONATE--COA LIGASE ACSF3, MITOCHONDRIAL"/>
    <property type="match status" value="1"/>
</dbReference>
<dbReference type="GO" id="GO:0016405">
    <property type="term" value="F:CoA-ligase activity"/>
    <property type="evidence" value="ECO:0007669"/>
    <property type="project" value="TreeGrafter"/>
</dbReference>
<evidence type="ECO:0000259" key="4">
    <source>
        <dbReference type="Pfam" id="PF13193"/>
    </source>
</evidence>
<dbReference type="Pfam" id="PF00501">
    <property type="entry name" value="AMP-binding"/>
    <property type="match status" value="1"/>
</dbReference>
<evidence type="ECO:0000256" key="2">
    <source>
        <dbReference type="ARBA" id="ARBA00022598"/>
    </source>
</evidence>
<feature type="domain" description="AMP-dependent synthetase/ligase" evidence="3">
    <location>
        <begin position="17"/>
        <end position="376"/>
    </location>
</feature>
<keyword evidence="2 5" id="KW-0436">Ligase</keyword>
<dbReference type="Pfam" id="PF13193">
    <property type="entry name" value="AMP-binding_C"/>
    <property type="match status" value="1"/>
</dbReference>
<proteinExistence type="inferred from homology"/>
<accession>A0A368BWI1</accession>
<dbReference type="NCBIfam" id="NF005801">
    <property type="entry name" value="PRK07656.1"/>
    <property type="match status" value="1"/>
</dbReference>
<dbReference type="InterPro" id="IPR000873">
    <property type="entry name" value="AMP-dep_synth/lig_dom"/>
</dbReference>
<dbReference type="PANTHER" id="PTHR24096">
    <property type="entry name" value="LONG-CHAIN-FATTY-ACID--COA LIGASE"/>
    <property type="match status" value="1"/>
</dbReference>
<dbReference type="InterPro" id="IPR042099">
    <property type="entry name" value="ANL_N_sf"/>
</dbReference>
<dbReference type="SUPFAM" id="SSF56801">
    <property type="entry name" value="Acetyl-CoA synthetase-like"/>
    <property type="match status" value="1"/>
</dbReference>
<dbReference type="AlphaFoldDB" id="A0A368BWI1"/>
<dbReference type="PROSITE" id="PS00455">
    <property type="entry name" value="AMP_BINDING"/>
    <property type="match status" value="1"/>
</dbReference>
<evidence type="ECO:0000259" key="3">
    <source>
        <dbReference type="Pfam" id="PF00501"/>
    </source>
</evidence>
<dbReference type="EMBL" id="QOPE01000016">
    <property type="protein sequence ID" value="RCL41076.1"/>
    <property type="molecule type" value="Genomic_DNA"/>
</dbReference>
<evidence type="ECO:0000313" key="5">
    <source>
        <dbReference type="EMBL" id="RCL41076.1"/>
    </source>
</evidence>
<name>A0A368BWI1_9GAMM</name>
<organism evidence="5 6">
    <name type="scientific">SAR86 cluster bacterium</name>
    <dbReference type="NCBI Taxonomy" id="2030880"/>
    <lineage>
        <taxon>Bacteria</taxon>
        <taxon>Pseudomonadati</taxon>
        <taxon>Pseudomonadota</taxon>
        <taxon>Gammaproteobacteria</taxon>
        <taxon>SAR86 cluster</taxon>
    </lineage>
</organism>